<gene>
    <name evidence="12" type="ORF">A3770_09p53550</name>
</gene>
<name>A0A5B8MR77_9CHLO</name>
<dbReference type="SMART" id="SM00397">
    <property type="entry name" value="t_SNARE"/>
    <property type="match status" value="1"/>
</dbReference>
<feature type="transmembrane region" description="Helical" evidence="10">
    <location>
        <begin position="277"/>
        <end position="295"/>
    </location>
</feature>
<keyword evidence="5" id="KW-0653">Protein transport</keyword>
<keyword evidence="4 10" id="KW-0812">Transmembrane</keyword>
<reference evidence="12 13" key="1">
    <citation type="submission" date="2018-07" db="EMBL/GenBank/DDBJ databases">
        <title>The complete nuclear genome of the prasinophyte Chloropicon primus (CCMP1205).</title>
        <authorList>
            <person name="Pombert J.-F."/>
            <person name="Otis C."/>
            <person name="Turmel M."/>
            <person name="Lemieux C."/>
        </authorList>
    </citation>
    <scope>NUCLEOTIDE SEQUENCE [LARGE SCALE GENOMIC DNA]</scope>
    <source>
        <strain evidence="12 13">CCMP1205</strain>
    </source>
</reference>
<keyword evidence="6 10" id="KW-1133">Transmembrane helix</keyword>
<comment type="similarity">
    <text evidence="2">Belongs to the syntaxin family.</text>
</comment>
<comment type="subcellular location">
    <subcellularLocation>
        <location evidence="1">Membrane</location>
        <topology evidence="1">Single-pass type IV membrane protein</topology>
    </subcellularLocation>
</comment>
<dbReference type="AlphaFoldDB" id="A0A5B8MR77"/>
<dbReference type="SUPFAM" id="SSF58038">
    <property type="entry name" value="SNARE fusion complex"/>
    <property type="match status" value="1"/>
</dbReference>
<evidence type="ECO:0000256" key="6">
    <source>
        <dbReference type="ARBA" id="ARBA00022989"/>
    </source>
</evidence>
<evidence type="ECO:0000259" key="11">
    <source>
        <dbReference type="PROSITE" id="PS50192"/>
    </source>
</evidence>
<keyword evidence="3" id="KW-0813">Transport</keyword>
<dbReference type="PROSITE" id="PS50192">
    <property type="entry name" value="T_SNARE"/>
    <property type="match status" value="1"/>
</dbReference>
<dbReference type="GO" id="GO:0015031">
    <property type="term" value="P:protein transport"/>
    <property type="evidence" value="ECO:0007669"/>
    <property type="project" value="UniProtKB-KW"/>
</dbReference>
<feature type="region of interest" description="Disordered" evidence="9">
    <location>
        <begin position="164"/>
        <end position="191"/>
    </location>
</feature>
<dbReference type="Gene3D" id="1.20.5.110">
    <property type="match status" value="1"/>
</dbReference>
<evidence type="ECO:0000256" key="5">
    <source>
        <dbReference type="ARBA" id="ARBA00022927"/>
    </source>
</evidence>
<keyword evidence="7" id="KW-0175">Coiled coil</keyword>
<protein>
    <recommendedName>
        <fullName evidence="11">t-SNARE coiled-coil homology domain-containing protein</fullName>
    </recommendedName>
</protein>
<dbReference type="GO" id="GO:0031201">
    <property type="term" value="C:SNARE complex"/>
    <property type="evidence" value="ECO:0007669"/>
    <property type="project" value="TreeGrafter"/>
</dbReference>
<dbReference type="GO" id="GO:0005783">
    <property type="term" value="C:endoplasmic reticulum"/>
    <property type="evidence" value="ECO:0007669"/>
    <property type="project" value="TreeGrafter"/>
</dbReference>
<evidence type="ECO:0000313" key="13">
    <source>
        <dbReference type="Proteomes" id="UP000316726"/>
    </source>
</evidence>
<keyword evidence="13" id="KW-1185">Reference proteome</keyword>
<dbReference type="PANTHER" id="PTHR15959">
    <property type="entry name" value="SYNTAXIN-18"/>
    <property type="match status" value="1"/>
</dbReference>
<evidence type="ECO:0000256" key="4">
    <source>
        <dbReference type="ARBA" id="ARBA00022692"/>
    </source>
</evidence>
<feature type="domain" description="T-SNARE coiled-coil homology" evidence="11">
    <location>
        <begin position="205"/>
        <end position="267"/>
    </location>
</feature>
<evidence type="ECO:0000256" key="7">
    <source>
        <dbReference type="ARBA" id="ARBA00023054"/>
    </source>
</evidence>
<dbReference type="PANTHER" id="PTHR15959:SF0">
    <property type="entry name" value="SYNTAXIN-18"/>
    <property type="match status" value="1"/>
</dbReference>
<dbReference type="EMBL" id="CP031042">
    <property type="protein sequence ID" value="QDZ22837.1"/>
    <property type="molecule type" value="Genomic_DNA"/>
</dbReference>
<evidence type="ECO:0000256" key="10">
    <source>
        <dbReference type="SAM" id="Phobius"/>
    </source>
</evidence>
<evidence type="ECO:0000256" key="3">
    <source>
        <dbReference type="ARBA" id="ARBA00022448"/>
    </source>
</evidence>
<sequence>MDRTEALYERCEAAAPYYDEAWPSRLEIADEVRSRERGVLSSSFHRRALALVSSLDQVKSVLSPGGRGRGGASSQADHLEVAAIVKEVGSKVQDLQREVGFAEEGKKPGRGGHGKAHKVGVVVILTTKLKEIGDMQKRSLGRQVRAGGEAGEEGKRSLLWSSRKAVPMPLPPAPRRLSGPGEETTTTTTSTSPFLQLQQENAVLLSELEATSTQASEVHRTLVEISNLNQVFSEQIQEQSEQLESLYEEALATTVNFEKGNVELAKALKYNKEGGRYIICIILFFTFALLFLDWWQG</sequence>
<evidence type="ECO:0000256" key="9">
    <source>
        <dbReference type="SAM" id="MobiDB-lite"/>
    </source>
</evidence>
<dbReference type="GO" id="GO:0006890">
    <property type="term" value="P:retrograde vesicle-mediated transport, Golgi to endoplasmic reticulum"/>
    <property type="evidence" value="ECO:0007669"/>
    <property type="project" value="TreeGrafter"/>
</dbReference>
<keyword evidence="8 10" id="KW-0472">Membrane</keyword>
<dbReference type="STRING" id="1764295.A0A5B8MR77"/>
<evidence type="ECO:0000256" key="8">
    <source>
        <dbReference type="ARBA" id="ARBA00023136"/>
    </source>
</evidence>
<dbReference type="InterPro" id="IPR000727">
    <property type="entry name" value="T_SNARE_dom"/>
</dbReference>
<proteinExistence type="inferred from homology"/>
<evidence type="ECO:0000313" key="12">
    <source>
        <dbReference type="EMBL" id="QDZ22837.1"/>
    </source>
</evidence>
<accession>A0A5B8MR77</accession>
<evidence type="ECO:0000256" key="1">
    <source>
        <dbReference type="ARBA" id="ARBA00004211"/>
    </source>
</evidence>
<dbReference type="Proteomes" id="UP000316726">
    <property type="component" value="Chromosome 9"/>
</dbReference>
<evidence type="ECO:0000256" key="2">
    <source>
        <dbReference type="ARBA" id="ARBA00009063"/>
    </source>
</evidence>
<organism evidence="12 13">
    <name type="scientific">Chloropicon primus</name>
    <dbReference type="NCBI Taxonomy" id="1764295"/>
    <lineage>
        <taxon>Eukaryota</taxon>
        <taxon>Viridiplantae</taxon>
        <taxon>Chlorophyta</taxon>
        <taxon>Chloropicophyceae</taxon>
        <taxon>Chloropicales</taxon>
        <taxon>Chloropicaceae</taxon>
        <taxon>Chloropicon</taxon>
    </lineage>
</organism>